<dbReference type="STRING" id="1927124.BST13_19420"/>
<dbReference type="RefSeq" id="WP_083165656.1">
    <property type="nucleotide sequence ID" value="NZ_MVHF01000020.1"/>
</dbReference>
<dbReference type="InterPro" id="IPR011234">
    <property type="entry name" value="Fumarylacetoacetase-like_C"/>
</dbReference>
<dbReference type="Gene3D" id="3.90.850.10">
    <property type="entry name" value="Fumarylacetoacetase-like, C-terminal domain"/>
    <property type="match status" value="1"/>
</dbReference>
<feature type="domain" description="Fumarylacetoacetase-like C-terminal" evidence="2">
    <location>
        <begin position="87"/>
        <end position="250"/>
    </location>
</feature>
<dbReference type="InterPro" id="IPR050772">
    <property type="entry name" value="Hydratase-Decarb/MhpD_sf"/>
</dbReference>
<dbReference type="PANTHER" id="PTHR30143">
    <property type="entry name" value="ACID HYDRATASE"/>
    <property type="match status" value="1"/>
</dbReference>
<dbReference type="PANTHER" id="PTHR30143:SF0">
    <property type="entry name" value="2-KETO-4-PENTENOATE HYDRATASE"/>
    <property type="match status" value="1"/>
</dbReference>
<protein>
    <submittedName>
        <fullName evidence="3">4-oxalocrotonate decarboxylase</fullName>
    </submittedName>
</protein>
<dbReference type="SUPFAM" id="SSF56529">
    <property type="entry name" value="FAH"/>
    <property type="match status" value="1"/>
</dbReference>
<evidence type="ECO:0000259" key="2">
    <source>
        <dbReference type="Pfam" id="PF01557"/>
    </source>
</evidence>
<dbReference type="OrthoDB" id="9792137at2"/>
<evidence type="ECO:0000313" key="3">
    <source>
        <dbReference type="EMBL" id="ORA33434.1"/>
    </source>
</evidence>
<dbReference type="GO" id="GO:0008684">
    <property type="term" value="F:2-oxopent-4-enoate hydratase activity"/>
    <property type="evidence" value="ECO:0007669"/>
    <property type="project" value="TreeGrafter"/>
</dbReference>
<dbReference type="Proteomes" id="UP000192448">
    <property type="component" value="Unassembled WGS sequence"/>
</dbReference>
<sequence length="256" mass="27037">MIDLPAFESLARRLDHAQVSGSDTPSLADDVELDVADAYAIQALLIDLRKRRGEKVIGVKLGFTSKAKMAQMGVSEVIVGRLTDAMRVAEGGDVDLRRFIHPKIEPEVAYRLGPDFDGTDETADIADCVHAVAPAVEIIDSRFRDFRFTYTDVVADNTSAAAFAVGAWKPLQPVDNRAVRLTVGGAEAVGSTSAILGDPVRALHALGRVCRQRGIALHAGDVILAGAATAALPFTGDVAHCEVAGLGTVTVKGVRP</sequence>
<evidence type="ECO:0000313" key="4">
    <source>
        <dbReference type="Proteomes" id="UP000192448"/>
    </source>
</evidence>
<dbReference type="Pfam" id="PF01557">
    <property type="entry name" value="FAA_hydrolase"/>
    <property type="match status" value="1"/>
</dbReference>
<gene>
    <name evidence="3" type="ORF">BST13_19420</name>
</gene>
<dbReference type="InterPro" id="IPR036663">
    <property type="entry name" value="Fumarylacetoacetase_C_sf"/>
</dbReference>
<dbReference type="GO" id="GO:0005737">
    <property type="term" value="C:cytoplasm"/>
    <property type="evidence" value="ECO:0007669"/>
    <property type="project" value="TreeGrafter"/>
</dbReference>
<reference evidence="3 4" key="1">
    <citation type="submission" date="2017-02" db="EMBL/GenBank/DDBJ databases">
        <title>The new phylogeny of genus Mycobacterium.</title>
        <authorList>
            <person name="Tortoli E."/>
            <person name="Trovato A."/>
            <person name="Cirillo D.M."/>
        </authorList>
    </citation>
    <scope>NUCLEOTIDE SEQUENCE [LARGE SCALE GENOMIC DNA]</scope>
    <source>
        <strain evidence="3 4">RW6</strain>
    </source>
</reference>
<evidence type="ECO:0000256" key="1">
    <source>
        <dbReference type="ARBA" id="ARBA00023239"/>
    </source>
</evidence>
<dbReference type="AlphaFoldDB" id="A0A1X0ATQ4"/>
<proteinExistence type="predicted"/>
<keyword evidence="1" id="KW-0456">Lyase</keyword>
<accession>A0A1X0ATQ4</accession>
<keyword evidence="4" id="KW-1185">Reference proteome</keyword>
<comment type="caution">
    <text evidence="3">The sequence shown here is derived from an EMBL/GenBank/DDBJ whole genome shotgun (WGS) entry which is preliminary data.</text>
</comment>
<name>A0A1X0ATQ4_9MYCO</name>
<dbReference type="EMBL" id="MVHF01000020">
    <property type="protein sequence ID" value="ORA33434.1"/>
    <property type="molecule type" value="Genomic_DNA"/>
</dbReference>
<organism evidence="3 4">
    <name type="scientific">Mycobacterium aquaticum</name>
    <dbReference type="NCBI Taxonomy" id="1927124"/>
    <lineage>
        <taxon>Bacteria</taxon>
        <taxon>Bacillati</taxon>
        <taxon>Actinomycetota</taxon>
        <taxon>Actinomycetes</taxon>
        <taxon>Mycobacteriales</taxon>
        <taxon>Mycobacteriaceae</taxon>
        <taxon>Mycobacterium</taxon>
    </lineage>
</organism>